<evidence type="ECO:0000313" key="1">
    <source>
        <dbReference type="EMBL" id="KII74888.1"/>
    </source>
</evidence>
<evidence type="ECO:0000313" key="2">
    <source>
        <dbReference type="Proteomes" id="UP000031668"/>
    </source>
</evidence>
<protein>
    <submittedName>
        <fullName evidence="1">Uncharacterized protein</fullName>
    </submittedName>
</protein>
<proteinExistence type="predicted"/>
<dbReference type="AlphaFoldDB" id="A0A0C2JZ27"/>
<name>A0A0C2JZ27_THEKT</name>
<organism evidence="1 2">
    <name type="scientific">Thelohanellus kitauei</name>
    <name type="common">Myxosporean</name>
    <dbReference type="NCBI Taxonomy" id="669202"/>
    <lineage>
        <taxon>Eukaryota</taxon>
        <taxon>Metazoa</taxon>
        <taxon>Cnidaria</taxon>
        <taxon>Myxozoa</taxon>
        <taxon>Myxosporea</taxon>
        <taxon>Bivalvulida</taxon>
        <taxon>Platysporina</taxon>
        <taxon>Myxobolidae</taxon>
        <taxon>Thelohanellus</taxon>
    </lineage>
</organism>
<sequence>MPDIGKSGRRMSALQKRILIVLAALDERKHMPVATKDIERVLAQGGEKPVYSSNLRAACRKLEEAGFLNTLRARNLQLAVELTETGKLIAQPLLEKEKNDELDKKRIRECHVLPHTMASWREVAHSIEIDGKTYSVFRCAYVIRLNKTNCLQLWTNTRKIVKLEGDALQIGEWYQKCYDAGIHCHIQINEGECLSKRSVEYLNFKHGLFTK</sequence>
<gene>
    <name evidence="1" type="ORF">RF11_01184</name>
</gene>
<dbReference type="Proteomes" id="UP000031668">
    <property type="component" value="Unassembled WGS sequence"/>
</dbReference>
<comment type="caution">
    <text evidence="1">The sequence shown here is derived from an EMBL/GenBank/DDBJ whole genome shotgun (WGS) entry which is preliminary data.</text>
</comment>
<reference evidence="1 2" key="1">
    <citation type="journal article" date="2014" name="Genome Biol. Evol.">
        <title>The genome of the myxosporean Thelohanellus kitauei shows adaptations to nutrient acquisition within its fish host.</title>
        <authorList>
            <person name="Yang Y."/>
            <person name="Xiong J."/>
            <person name="Zhou Z."/>
            <person name="Huo F."/>
            <person name="Miao W."/>
            <person name="Ran C."/>
            <person name="Liu Y."/>
            <person name="Zhang J."/>
            <person name="Feng J."/>
            <person name="Wang M."/>
            <person name="Wang M."/>
            <person name="Wang L."/>
            <person name="Yao B."/>
        </authorList>
    </citation>
    <scope>NUCLEOTIDE SEQUENCE [LARGE SCALE GENOMIC DNA]</scope>
    <source>
        <strain evidence="1">Wuqing</strain>
    </source>
</reference>
<keyword evidence="2" id="KW-1185">Reference proteome</keyword>
<dbReference type="EMBL" id="JWZT01000182">
    <property type="protein sequence ID" value="KII74888.1"/>
    <property type="molecule type" value="Genomic_DNA"/>
</dbReference>
<accession>A0A0C2JZ27</accession>